<protein>
    <submittedName>
        <fullName evidence="3">Putative TPR-repeats-containing protein</fullName>
    </submittedName>
</protein>
<accession>B0SP20</accession>
<evidence type="ECO:0000313" key="4">
    <source>
        <dbReference type="Proteomes" id="UP000001847"/>
    </source>
</evidence>
<organism evidence="3 4">
    <name type="scientific">Leptospira biflexa serovar Patoc (strain Patoc 1 / ATCC 23582 / Paris)</name>
    <dbReference type="NCBI Taxonomy" id="456481"/>
    <lineage>
        <taxon>Bacteria</taxon>
        <taxon>Pseudomonadati</taxon>
        <taxon>Spirochaetota</taxon>
        <taxon>Spirochaetia</taxon>
        <taxon>Leptospirales</taxon>
        <taxon>Leptospiraceae</taxon>
        <taxon>Leptospira</taxon>
    </lineage>
</organism>
<dbReference type="SUPFAM" id="SSF48452">
    <property type="entry name" value="TPR-like"/>
    <property type="match status" value="3"/>
</dbReference>
<gene>
    <name evidence="3" type="ordered locus">LEPBI_I2964</name>
</gene>
<dbReference type="Proteomes" id="UP000001847">
    <property type="component" value="Chromosome I"/>
</dbReference>
<keyword evidence="4" id="KW-1185">Reference proteome</keyword>
<feature type="compositionally biased region" description="Low complexity" evidence="2">
    <location>
        <begin position="281"/>
        <end position="298"/>
    </location>
</feature>
<dbReference type="KEGG" id="lbi:LEPBI_I2964"/>
<dbReference type="InterPro" id="IPR011990">
    <property type="entry name" value="TPR-like_helical_dom_sf"/>
</dbReference>
<feature type="compositionally biased region" description="Acidic residues" evidence="2">
    <location>
        <begin position="54"/>
        <end position="68"/>
    </location>
</feature>
<name>B0SP20_LEPBP</name>
<dbReference type="AlphaFoldDB" id="B0SP20"/>
<feature type="compositionally biased region" description="Acidic residues" evidence="2">
    <location>
        <begin position="103"/>
        <end position="116"/>
    </location>
</feature>
<feature type="compositionally biased region" description="Low complexity" evidence="2">
    <location>
        <begin position="320"/>
        <end position="329"/>
    </location>
</feature>
<feature type="compositionally biased region" description="Acidic residues" evidence="2">
    <location>
        <begin position="132"/>
        <end position="151"/>
    </location>
</feature>
<dbReference type="InterPro" id="IPR019734">
    <property type="entry name" value="TPR_rpt"/>
</dbReference>
<evidence type="ECO:0000256" key="2">
    <source>
        <dbReference type="SAM" id="MobiDB-lite"/>
    </source>
</evidence>
<dbReference type="OrthoDB" id="343097at2"/>
<evidence type="ECO:0000256" key="1">
    <source>
        <dbReference type="PROSITE-ProRule" id="PRU00339"/>
    </source>
</evidence>
<dbReference type="BioCyc" id="LBIF456481:LEPBI_RS14520-MONOMER"/>
<keyword evidence="1" id="KW-0802">TPR repeat</keyword>
<dbReference type="Gene3D" id="1.25.40.10">
    <property type="entry name" value="Tetratricopeptide repeat domain"/>
    <property type="match status" value="3"/>
</dbReference>
<proteinExistence type="predicted"/>
<evidence type="ECO:0000313" key="3">
    <source>
        <dbReference type="EMBL" id="ABZ99032.1"/>
    </source>
</evidence>
<dbReference type="SMART" id="SM00028">
    <property type="entry name" value="TPR"/>
    <property type="match status" value="6"/>
</dbReference>
<feature type="repeat" description="TPR" evidence="1">
    <location>
        <begin position="729"/>
        <end position="762"/>
    </location>
</feature>
<dbReference type="STRING" id="456481.LEPBI_I2964"/>
<dbReference type="EMBL" id="CP000786">
    <property type="protein sequence ID" value="ABZ99032.1"/>
    <property type="molecule type" value="Genomic_DNA"/>
</dbReference>
<dbReference type="RefSeq" id="WP_012389890.1">
    <property type="nucleotide sequence ID" value="NC_010602.1"/>
</dbReference>
<dbReference type="PROSITE" id="PS50005">
    <property type="entry name" value="TPR"/>
    <property type="match status" value="1"/>
</dbReference>
<feature type="compositionally biased region" description="Polar residues" evidence="2">
    <location>
        <begin position="168"/>
        <end position="178"/>
    </location>
</feature>
<sequence>MAEPIDKLSPEEITQIETMFSALNKNPMSSEELNPMAKVLREKLGYTNPFSGTEEPEATDDETADLPDDFGTPDTDEGGDADPFGGLEDEDDFGPPKLSSNQPEEDDGIDLDELLGEDSPKSQETPTPQASDFDDLGMDAPDTDMAGEEDPFSSAPATDEADPFANFDSPNEETNTTDDPFANLDAIDEAPVEETKAPEIGDDPFANLGGDDDTTPKTTDEDLFAGFDSGSDEPQVATDDFDFGSGTDSPQGDDPFADMGSTPTDSDVGASFGDDPFADMGSTPTDSGTDSGFGDDPFANIDSTPAAKESEPADIGGGFDDPFGDLGVGMEPPSLDDDLAAPSFDDLAPSIDDMPVSSMDDFGGNDEGPGGFEEDLMSLGKEEEPEESLEANLTDEELAVIQSELLRYPPKLRRTIIDTIVNQRIPVRNQKEIIELIKAQQKPEDIASYLSGLLGERVELSDTSGKFAADGVPIIASKDAYTKEGAARKRELVRRTILSSAAAIFLVFGLVTLWKYVIVPYRAKAQYALGLEKIEEFSYETDALEKKKLLADAENYFIKGEEIFPHNLEFLNKYCNAYTKAGLYERAFEKCFGKVEPDFGSEPEDKEHKRAWENRKEVPNISFAKKTEWNDAGIETAGRRPLPELAFYLTSQDKVPRKVLKAGAYIASRLKYNVHDIDTYIALGNFHSFHRKDFIEVPPGSNRKKYKNDHLAIEYFKRVFTDGGDPDNVDAIAGIAKIFYNKQEFGTAVKYYNDIIEKYPKNPIGHGGILSTYIEMWKRDKNPQYVLNHHRQVRNALNIEDELSLFVLAKLASFYIDLDSEEVRIKYNINPEDQVTGMEIDDNVEYLLNIAYGKDGGSKFAEGYYQRARFYFKKEEAARALKQLELASTYDIRHYLAVLLMAEYYIQTENYDEAVKLLRESDDRYQNYRDRLGERDEDETLLEGSPGRISFNLGKIQFLEAAGINKTDNIREFPGKKVYPERSIGTLSYEEKERRNGLFMARESFLSALDRDITKDPKIVRECYYYLGWIDYNHGDFAQSLDFWAELPEEDIYNNPTLLFGKGNAFYYTRQYNAALGNYLKLKDDFELKEQSLGRIDTENSDHREVYETLTALYNNIGAVYEKKQDTINALKYYWKAMETARKIGSVSEIANSNKDLVFARAKLDREPLLEDWLAPTLDRLDQIKK</sequence>
<dbReference type="HOGENOM" id="CLU_272343_0_0_12"/>
<reference evidence="3 4" key="1">
    <citation type="journal article" date="2008" name="PLoS ONE">
        <title>Genome sequence of the saprophyte Leptospira biflexa provides insights into the evolution of Leptospira and the pathogenesis of leptospirosis.</title>
        <authorList>
            <person name="Picardeau M."/>
            <person name="Bulach D.M."/>
            <person name="Bouchier C."/>
            <person name="Zuerner R.L."/>
            <person name="Zidane N."/>
            <person name="Wilson P.J."/>
            <person name="Creno S."/>
            <person name="Kuczek E.S."/>
            <person name="Bommezzadri S."/>
            <person name="Davis J.C."/>
            <person name="McGrath A."/>
            <person name="Johnson M.J."/>
            <person name="Boursaux-Eude C."/>
            <person name="Seemann T."/>
            <person name="Rouy Z."/>
            <person name="Coppel R.L."/>
            <person name="Rood J.I."/>
            <person name="Lajus A."/>
            <person name="Davies J.K."/>
            <person name="Medigue C."/>
            <person name="Adler B."/>
        </authorList>
    </citation>
    <scope>NUCLEOTIDE SEQUENCE [LARGE SCALE GENOMIC DNA]</scope>
    <source>
        <strain evidence="4">Patoc 1 / ATCC 23582 / Paris</strain>
    </source>
</reference>
<feature type="region of interest" description="Disordered" evidence="2">
    <location>
        <begin position="25"/>
        <end position="333"/>
    </location>
</feature>